<accession>A0ABT8KI96</accession>
<dbReference type="EMBL" id="JAUJEA010000001">
    <property type="protein sequence ID" value="MDN5200439.1"/>
    <property type="molecule type" value="Genomic_DNA"/>
</dbReference>
<evidence type="ECO:0000259" key="2">
    <source>
        <dbReference type="Pfam" id="PF18990"/>
    </source>
</evidence>
<evidence type="ECO:0000256" key="1">
    <source>
        <dbReference type="SAM" id="SignalP"/>
    </source>
</evidence>
<evidence type="ECO:0000313" key="3">
    <source>
        <dbReference type="EMBL" id="MDN5200439.1"/>
    </source>
</evidence>
<feature type="signal peptide" evidence="1">
    <location>
        <begin position="1"/>
        <end position="19"/>
    </location>
</feature>
<keyword evidence="1" id="KW-0732">Signal</keyword>
<dbReference type="RefSeq" id="WP_346750464.1">
    <property type="nucleotide sequence ID" value="NZ_JAUJEA010000001.1"/>
</dbReference>
<sequence length="456" mass="50688">MKKIIIAILMCGTFSMVHAQQEVTFHFMRAVPQSTYNNPAFIPKHDTYIGLFALSSIHASVLHSGFSYDDVIRRLPSDSLRIDLLALQNAIKNKNYIINEEDIDLFSMGFRVNPKMYLSLNLSAKNYQVIQYTDDLINLLIDGNAAYLSEPLNLEIKANGMSYIDAGVGLSYQVNDKLVVGSKVKYLTGLLNVTTKQANLSLETGEFYELTIAGDAHIQTSGINEITNGDFDPDISDIKDYFSNNGLGIDIGATYQISDRINVGLSVLDIGSIKWKNDVREYMLTSETSEFTWRGINVDSLINGNAGNEIDQMVDSLENNFDFREDSLGTYKSALPMRIYLSGSYRLPYNVTLGAVLFNEKFRDFHQIGGGVVVNKGFGKTLDLSLSYSVKNNSYNNLGFGLAARLIPPLQLYIASDNLLSTSLKPNSAKGVNLRFGLNFVYNWHKTPAAIPSSLR</sequence>
<comment type="caution">
    <text evidence="3">The sequence shown here is derived from an EMBL/GenBank/DDBJ whole genome shotgun (WGS) entry which is preliminary data.</text>
</comment>
<proteinExistence type="predicted"/>
<evidence type="ECO:0000313" key="4">
    <source>
        <dbReference type="Proteomes" id="UP001172082"/>
    </source>
</evidence>
<feature type="chain" id="PRO_5045959181" evidence="1">
    <location>
        <begin position="20"/>
        <end position="456"/>
    </location>
</feature>
<dbReference type="Gene3D" id="2.40.160.60">
    <property type="entry name" value="Outer membrane protein transport protein (OMPP1/FadL/TodX)"/>
    <property type="match status" value="1"/>
</dbReference>
<feature type="domain" description="DUF5723" evidence="2">
    <location>
        <begin position="39"/>
        <end position="417"/>
    </location>
</feature>
<dbReference type="Pfam" id="PF18990">
    <property type="entry name" value="DUF5723"/>
    <property type="match status" value="1"/>
</dbReference>
<dbReference type="Proteomes" id="UP001172082">
    <property type="component" value="Unassembled WGS sequence"/>
</dbReference>
<gene>
    <name evidence="3" type="ORF">QQ008_03680</name>
</gene>
<protein>
    <submittedName>
        <fullName evidence="3">DUF5723 family protein</fullName>
    </submittedName>
</protein>
<keyword evidence="4" id="KW-1185">Reference proteome</keyword>
<organism evidence="3 4">
    <name type="scientific">Splendidivirga corallicola</name>
    <dbReference type="NCBI Taxonomy" id="3051826"/>
    <lineage>
        <taxon>Bacteria</taxon>
        <taxon>Pseudomonadati</taxon>
        <taxon>Bacteroidota</taxon>
        <taxon>Cytophagia</taxon>
        <taxon>Cytophagales</taxon>
        <taxon>Splendidivirgaceae</taxon>
        <taxon>Splendidivirga</taxon>
    </lineage>
</organism>
<reference evidence="3" key="1">
    <citation type="submission" date="2023-06" db="EMBL/GenBank/DDBJ databases">
        <title>Genomic of Parafulvivirga corallium.</title>
        <authorList>
            <person name="Wang G."/>
        </authorList>
    </citation>
    <scope>NUCLEOTIDE SEQUENCE</scope>
    <source>
        <strain evidence="3">BMA10</strain>
    </source>
</reference>
<dbReference type="InterPro" id="IPR043781">
    <property type="entry name" value="DUF5723"/>
</dbReference>
<name>A0ABT8KI96_9BACT</name>